<evidence type="ECO:0000259" key="2">
    <source>
        <dbReference type="PROSITE" id="PS50004"/>
    </source>
</evidence>
<evidence type="ECO:0000256" key="1">
    <source>
        <dbReference type="SAM" id="MobiDB-lite"/>
    </source>
</evidence>
<sequence>MATVSGIQGQVLEVTVVRCNKLKDTEWISRQDPYVCLEYASTKFRTRTCTDGGKNPVFQEKTIIPLIEGLREITVNVWNSNTITFDDFIGGGKIQLQKVLSQGYDDSSWSLQSKSGKFAGEVTVIMHFPNAKKEQKAQAGHHCHLPTAPPATSYAPPSSYAPPAYPSSAPPAPPVAYPSYGAYPSPAPMQYPTGYPPSTYPATSSYPPPPMPQAYPPQTYPPAAYPPQPYPPPPQAQPHYPPGPYPGTYPHTPY</sequence>
<dbReference type="Proteomes" id="UP001085076">
    <property type="component" value="Miscellaneous, Linkage group lg01"/>
</dbReference>
<reference evidence="3" key="1">
    <citation type="submission" date="2021-03" db="EMBL/GenBank/DDBJ databases">
        <authorList>
            <person name="Li Z."/>
            <person name="Yang C."/>
        </authorList>
    </citation>
    <scope>NUCLEOTIDE SEQUENCE</scope>
    <source>
        <strain evidence="3">Dzin_1.0</strain>
        <tissue evidence="3">Leaf</tissue>
    </source>
</reference>
<evidence type="ECO:0000313" key="3">
    <source>
        <dbReference type="EMBL" id="KAJ0986759.1"/>
    </source>
</evidence>
<dbReference type="OrthoDB" id="270970at2759"/>
<dbReference type="PANTHER" id="PTHR47052">
    <property type="entry name" value="CONSERVED SERINE PROLINE-RICH PROTEIN (AFU_ORTHOLOGUE AFUA_2G01790)"/>
    <property type="match status" value="1"/>
</dbReference>
<feature type="region of interest" description="Disordered" evidence="1">
    <location>
        <begin position="198"/>
        <end position="254"/>
    </location>
</feature>
<dbReference type="PROSITE" id="PS50004">
    <property type="entry name" value="C2"/>
    <property type="match status" value="1"/>
</dbReference>
<keyword evidence="4" id="KW-1185">Reference proteome</keyword>
<dbReference type="InterPro" id="IPR000008">
    <property type="entry name" value="C2_dom"/>
</dbReference>
<feature type="compositionally biased region" description="Pro residues" evidence="1">
    <location>
        <begin position="206"/>
        <end position="254"/>
    </location>
</feature>
<dbReference type="SUPFAM" id="SSF49562">
    <property type="entry name" value="C2 domain (Calcium/lipid-binding domain, CaLB)"/>
    <property type="match status" value="1"/>
</dbReference>
<dbReference type="SMART" id="SM00239">
    <property type="entry name" value="C2"/>
    <property type="match status" value="1"/>
</dbReference>
<gene>
    <name evidence="3" type="ORF">J5N97_005115</name>
</gene>
<protein>
    <recommendedName>
        <fullName evidence="2">C2 domain-containing protein</fullName>
    </recommendedName>
</protein>
<accession>A0A9D5D8H7</accession>
<reference evidence="3" key="2">
    <citation type="journal article" date="2022" name="Hortic Res">
        <title>The genome of Dioscorea zingiberensis sheds light on the biosynthesis, origin and evolution of the medicinally important diosgenin saponins.</title>
        <authorList>
            <person name="Li Y."/>
            <person name="Tan C."/>
            <person name="Li Z."/>
            <person name="Guo J."/>
            <person name="Li S."/>
            <person name="Chen X."/>
            <person name="Wang C."/>
            <person name="Dai X."/>
            <person name="Yang H."/>
            <person name="Song W."/>
            <person name="Hou L."/>
            <person name="Xu J."/>
            <person name="Tong Z."/>
            <person name="Xu A."/>
            <person name="Yuan X."/>
            <person name="Wang W."/>
            <person name="Yang Q."/>
            <person name="Chen L."/>
            <person name="Sun Z."/>
            <person name="Wang K."/>
            <person name="Pan B."/>
            <person name="Chen J."/>
            <person name="Bao Y."/>
            <person name="Liu F."/>
            <person name="Qi X."/>
            <person name="Gang D.R."/>
            <person name="Wen J."/>
            <person name="Li J."/>
        </authorList>
    </citation>
    <scope>NUCLEOTIDE SEQUENCE</scope>
    <source>
        <strain evidence="3">Dzin_1.0</strain>
    </source>
</reference>
<dbReference type="EMBL" id="JAGGNH010000001">
    <property type="protein sequence ID" value="KAJ0986759.1"/>
    <property type="molecule type" value="Genomic_DNA"/>
</dbReference>
<feature type="region of interest" description="Disordered" evidence="1">
    <location>
        <begin position="135"/>
        <end position="167"/>
    </location>
</feature>
<dbReference type="InterPro" id="IPR035892">
    <property type="entry name" value="C2_domain_sf"/>
</dbReference>
<dbReference type="Gene3D" id="2.60.40.150">
    <property type="entry name" value="C2 domain"/>
    <property type="match status" value="1"/>
</dbReference>
<dbReference type="PANTHER" id="PTHR47052:SF3">
    <property type="entry name" value="INGRESSION PROTEIN 1"/>
    <property type="match status" value="1"/>
</dbReference>
<comment type="caution">
    <text evidence="3">The sequence shown here is derived from an EMBL/GenBank/DDBJ whole genome shotgun (WGS) entry which is preliminary data.</text>
</comment>
<dbReference type="CDD" id="cd00030">
    <property type="entry name" value="C2"/>
    <property type="match status" value="1"/>
</dbReference>
<dbReference type="PRINTS" id="PR01217">
    <property type="entry name" value="PRICHEXTENSN"/>
</dbReference>
<evidence type="ECO:0000313" key="4">
    <source>
        <dbReference type="Proteomes" id="UP001085076"/>
    </source>
</evidence>
<feature type="domain" description="C2" evidence="2">
    <location>
        <begin position="1"/>
        <end position="110"/>
    </location>
</feature>
<proteinExistence type="predicted"/>
<organism evidence="3 4">
    <name type="scientific">Dioscorea zingiberensis</name>
    <dbReference type="NCBI Taxonomy" id="325984"/>
    <lineage>
        <taxon>Eukaryota</taxon>
        <taxon>Viridiplantae</taxon>
        <taxon>Streptophyta</taxon>
        <taxon>Embryophyta</taxon>
        <taxon>Tracheophyta</taxon>
        <taxon>Spermatophyta</taxon>
        <taxon>Magnoliopsida</taxon>
        <taxon>Liliopsida</taxon>
        <taxon>Dioscoreales</taxon>
        <taxon>Dioscoreaceae</taxon>
        <taxon>Dioscorea</taxon>
    </lineage>
</organism>
<name>A0A9D5D8H7_9LILI</name>
<dbReference type="InterPro" id="IPR052981">
    <property type="entry name" value="Ingression_C2_domain"/>
</dbReference>
<dbReference type="AlphaFoldDB" id="A0A9D5D8H7"/>
<dbReference type="Pfam" id="PF00168">
    <property type="entry name" value="C2"/>
    <property type="match status" value="1"/>
</dbReference>